<keyword evidence="3" id="KW-1185">Reference proteome</keyword>
<evidence type="ECO:0000259" key="1">
    <source>
        <dbReference type="Pfam" id="PF13088"/>
    </source>
</evidence>
<dbReference type="AlphaFoldDB" id="A0A1E7WKV4"/>
<dbReference type="OrthoDB" id="41724at2"/>
<accession>A0A1E7WKV4</accession>
<dbReference type="Gene3D" id="2.120.10.10">
    <property type="match status" value="1"/>
</dbReference>
<sequence length="389" mass="42219">MGALPLPVQRPAGKLLAVLCIAAAVVAVGAETWRWSRAALHHERPATIVHTGAPVTGVTELSHAIIPMPEGVPSAHASSLTSLPGGGLVAFWWAGSRESGPDVKVYASRWANGKWSKNWEVASRESLGRALGFGVRRIGNPVAWTAADGTLHLYVVATGLGGWAAARVVQMTSHDQGATFAVKRVLPMSPLFNTSTLVRAAPVALADGSWWLPAYFEIGYKYPMLLSFNADGEPQRMTRIGTRTQSLQPSLVSISPTEVRAWMRDDGVSRRVQQAVSRDGGQTWSDLDATALFNDSTALSVLRLPNGSLLMLHNREDIDGSARSALTISLSTDARTWRPLIDVVDGEAGDEFSYPAMSLVVDQLHITYTYQRRAIAHHQYRINLQEEPK</sequence>
<dbReference type="PANTHER" id="PTHR43752:SF2">
    <property type="entry name" value="BNR_ASP-BOX REPEAT FAMILY PROTEIN"/>
    <property type="match status" value="1"/>
</dbReference>
<dbReference type="PATRIC" id="fig|762836.4.peg.2790"/>
<comment type="caution">
    <text evidence="2">The sequence shown here is derived from an EMBL/GenBank/DDBJ whole genome shotgun (WGS) entry which is preliminary data.</text>
</comment>
<proteinExistence type="predicted"/>
<dbReference type="RefSeq" id="WP_070248857.1">
    <property type="nucleotide sequence ID" value="NZ_LROM01000087.1"/>
</dbReference>
<dbReference type="CDD" id="cd15482">
    <property type="entry name" value="Sialidase_non-viral"/>
    <property type="match status" value="1"/>
</dbReference>
<evidence type="ECO:0000313" key="2">
    <source>
        <dbReference type="EMBL" id="OEZ99665.1"/>
    </source>
</evidence>
<organism evidence="2 3">
    <name type="scientific">Duganella phyllosphaerae</name>
    <dbReference type="NCBI Taxonomy" id="762836"/>
    <lineage>
        <taxon>Bacteria</taxon>
        <taxon>Pseudomonadati</taxon>
        <taxon>Pseudomonadota</taxon>
        <taxon>Betaproteobacteria</taxon>
        <taxon>Burkholderiales</taxon>
        <taxon>Oxalobacteraceae</taxon>
        <taxon>Telluria group</taxon>
        <taxon>Duganella</taxon>
    </lineage>
</organism>
<evidence type="ECO:0000313" key="3">
    <source>
        <dbReference type="Proteomes" id="UP000175989"/>
    </source>
</evidence>
<protein>
    <recommendedName>
        <fullName evidence="1">Sialidase domain-containing protein</fullName>
    </recommendedName>
</protein>
<dbReference type="EMBL" id="LROM01000087">
    <property type="protein sequence ID" value="OEZ99665.1"/>
    <property type="molecule type" value="Genomic_DNA"/>
</dbReference>
<dbReference type="PANTHER" id="PTHR43752">
    <property type="entry name" value="BNR/ASP-BOX REPEAT FAMILY PROTEIN"/>
    <property type="match status" value="1"/>
</dbReference>
<reference evidence="3" key="1">
    <citation type="journal article" date="2016" name="Front. Microbiol.">
        <title>Molecular Keys to the Janthinobacterium and Duganella spp. Interaction with the Plant Pathogen Fusarium graminearum.</title>
        <authorList>
            <person name="Haack F.S."/>
            <person name="Poehlein A."/>
            <person name="Kroger C."/>
            <person name="Voigt C.A."/>
            <person name="Piepenbring M."/>
            <person name="Bode H.B."/>
            <person name="Daniel R."/>
            <person name="Schafer W."/>
            <person name="Streit W.R."/>
        </authorList>
    </citation>
    <scope>NUCLEOTIDE SEQUENCE [LARGE SCALE GENOMIC DNA]</scope>
    <source>
        <strain evidence="3">T54</strain>
    </source>
</reference>
<dbReference type="InterPro" id="IPR011040">
    <property type="entry name" value="Sialidase"/>
</dbReference>
<dbReference type="InterPro" id="IPR036278">
    <property type="entry name" value="Sialidase_sf"/>
</dbReference>
<name>A0A1E7WKV4_9BURK</name>
<dbReference type="Pfam" id="PF13088">
    <property type="entry name" value="BNR_2"/>
    <property type="match status" value="1"/>
</dbReference>
<gene>
    <name evidence="2" type="ORF">DUPY_27100</name>
</gene>
<dbReference type="SUPFAM" id="SSF50939">
    <property type="entry name" value="Sialidases"/>
    <property type="match status" value="1"/>
</dbReference>
<feature type="domain" description="Sialidase" evidence="1">
    <location>
        <begin position="87"/>
        <end position="366"/>
    </location>
</feature>
<dbReference type="Proteomes" id="UP000175989">
    <property type="component" value="Unassembled WGS sequence"/>
</dbReference>